<keyword evidence="2 10" id="KW-0004">4Fe-4S</keyword>
<evidence type="ECO:0000256" key="1">
    <source>
        <dbReference type="ARBA" id="ARBA00022448"/>
    </source>
</evidence>
<reference evidence="14 15" key="1">
    <citation type="submission" date="2017-02" db="EMBL/GenBank/DDBJ databases">
        <authorList>
            <person name="Peterson S.W."/>
        </authorList>
    </citation>
    <scope>NUCLEOTIDE SEQUENCE [LARGE SCALE GENOMIC DNA]</scope>
    <source>
        <strain evidence="14 15">ATCC 17233</strain>
    </source>
</reference>
<dbReference type="EC" id="7.-.-.-" evidence="10"/>
<evidence type="ECO:0000313" key="15">
    <source>
        <dbReference type="Proteomes" id="UP000189857"/>
    </source>
</evidence>
<keyword evidence="9 10" id="KW-0472">Membrane</keyword>
<protein>
    <recommendedName>
        <fullName evidence="10">Ion-translocating oxidoreductase complex subunit B</fullName>
        <ecNumber evidence="10">7.-.-.-</ecNumber>
    </recommendedName>
    <alternativeName>
        <fullName evidence="10">Rnf electron transport complex subunit B</fullName>
    </alternativeName>
</protein>
<keyword evidence="5 10" id="KW-1278">Translocase</keyword>
<dbReference type="PANTHER" id="PTHR43560">
    <property type="entry name" value="ION-TRANSLOCATING OXIDOREDUCTASE COMPLEX SUBUNIT B"/>
    <property type="match status" value="1"/>
</dbReference>
<keyword evidence="7 10" id="KW-0408">Iron</keyword>
<dbReference type="Pfam" id="PF04060">
    <property type="entry name" value="FeS"/>
    <property type="match status" value="1"/>
</dbReference>
<feature type="binding site" evidence="10">
    <location>
        <position position="51"/>
    </location>
    <ligand>
        <name>[4Fe-4S] cluster</name>
        <dbReference type="ChEBI" id="CHEBI:49883"/>
        <label>1</label>
    </ligand>
</feature>
<comment type="subunit">
    <text evidence="10">The complex is composed of six subunits: RnfA, RnfB, RnfC, RnfD, RnfE and RnfG.</text>
</comment>
<keyword evidence="8 10" id="KW-0411">Iron-sulfur</keyword>
<evidence type="ECO:0000256" key="6">
    <source>
        <dbReference type="ARBA" id="ARBA00022982"/>
    </source>
</evidence>
<sequence length="263" mass="27591">MNYIHILIAAGIIAGVAILVGILLGKASEIFKVETSETEAAVREALPGNNCGACGFPGCDGLAKAIAEGKAPVNSCPVGGDAVAEKISKIVGGEVGQSVKMVAVVKCKGDCNKAKELYNYVGPKTCIIASNAPNKGPKACTYGCLGYGECKKVCEFGAIDIVDGVAVIDKDKCKACMKCVEICPRHLIKMIPYNKTHIIMCNNKDRGLDVKDVCSAGCIGCTLCVKSCPKEAIEMNGNLPKIDYEKCVNCGLCEKKCPMKAIS</sequence>
<accession>A0A1T4PJP3</accession>
<keyword evidence="11" id="KW-1133">Transmembrane helix</keyword>
<evidence type="ECO:0000259" key="13">
    <source>
        <dbReference type="PROSITE" id="PS51656"/>
    </source>
</evidence>
<evidence type="ECO:0000256" key="10">
    <source>
        <dbReference type="HAMAP-Rule" id="MF_00463"/>
    </source>
</evidence>
<comment type="cofactor">
    <cofactor evidence="10">
        <name>[4Fe-4S] cluster</name>
        <dbReference type="ChEBI" id="CHEBI:49883"/>
    </cofactor>
    <text evidence="10">Binds 3 [4Fe-4S] clusters.</text>
</comment>
<feature type="region of interest" description="Hydrophobic" evidence="10">
    <location>
        <begin position="1"/>
        <end position="28"/>
    </location>
</feature>
<feature type="transmembrane region" description="Helical" evidence="11">
    <location>
        <begin position="6"/>
        <end position="24"/>
    </location>
</feature>
<dbReference type="OrthoDB" id="9789936at2"/>
<feature type="domain" description="4Fe-4S" evidence="13">
    <location>
        <begin position="34"/>
        <end position="93"/>
    </location>
</feature>
<keyword evidence="11" id="KW-0812">Transmembrane</keyword>
<comment type="similarity">
    <text evidence="10">Belongs to the 4Fe4S bacterial-type ferredoxin family. RnfB subfamily.</text>
</comment>
<keyword evidence="3 10" id="KW-0479">Metal-binding</keyword>
<dbReference type="GO" id="GO:0051539">
    <property type="term" value="F:4 iron, 4 sulfur cluster binding"/>
    <property type="evidence" value="ECO:0007669"/>
    <property type="project" value="UniProtKB-UniRule"/>
</dbReference>
<evidence type="ECO:0000313" key="14">
    <source>
        <dbReference type="EMBL" id="SJZ91446.1"/>
    </source>
</evidence>
<feature type="binding site" evidence="10">
    <location>
        <position position="150"/>
    </location>
    <ligand>
        <name>[4Fe-4S] cluster</name>
        <dbReference type="ChEBI" id="CHEBI:49883"/>
        <label>2</label>
    </ligand>
</feature>
<feature type="binding site" evidence="10">
    <location>
        <position position="173"/>
    </location>
    <ligand>
        <name>[4Fe-4S] cluster</name>
        <dbReference type="ChEBI" id="CHEBI:49883"/>
        <label>3</label>
    </ligand>
</feature>
<organism evidence="14 15">
    <name type="scientific">Eubacterium ruminantium</name>
    <dbReference type="NCBI Taxonomy" id="42322"/>
    <lineage>
        <taxon>Bacteria</taxon>
        <taxon>Bacillati</taxon>
        <taxon>Bacillota</taxon>
        <taxon>Clostridia</taxon>
        <taxon>Eubacteriales</taxon>
        <taxon>Eubacteriaceae</taxon>
        <taxon>Eubacterium</taxon>
    </lineage>
</organism>
<evidence type="ECO:0000256" key="4">
    <source>
        <dbReference type="ARBA" id="ARBA00022737"/>
    </source>
</evidence>
<dbReference type="Pfam" id="PF12838">
    <property type="entry name" value="Fer4_7"/>
    <property type="match status" value="1"/>
</dbReference>
<dbReference type="EMBL" id="FUXA01000012">
    <property type="protein sequence ID" value="SJZ91446.1"/>
    <property type="molecule type" value="Genomic_DNA"/>
</dbReference>
<dbReference type="GO" id="GO:0005886">
    <property type="term" value="C:plasma membrane"/>
    <property type="evidence" value="ECO:0007669"/>
    <property type="project" value="UniProtKB-SubCell"/>
</dbReference>
<dbReference type="AlphaFoldDB" id="A0A1T4PJP3"/>
<dbReference type="Pfam" id="PF00037">
    <property type="entry name" value="Fer4"/>
    <property type="match status" value="1"/>
</dbReference>
<dbReference type="SUPFAM" id="SSF54862">
    <property type="entry name" value="4Fe-4S ferredoxins"/>
    <property type="match status" value="1"/>
</dbReference>
<dbReference type="InterPro" id="IPR017900">
    <property type="entry name" value="4Fe4S_Fe_S_CS"/>
</dbReference>
<dbReference type="GO" id="GO:0009055">
    <property type="term" value="F:electron transfer activity"/>
    <property type="evidence" value="ECO:0007669"/>
    <property type="project" value="InterPro"/>
</dbReference>
<feature type="binding site" evidence="10">
    <location>
        <position position="183"/>
    </location>
    <ligand>
        <name>[4Fe-4S] cluster</name>
        <dbReference type="ChEBI" id="CHEBI:49883"/>
        <label>2</label>
    </ligand>
</feature>
<dbReference type="GO" id="GO:0046872">
    <property type="term" value="F:metal ion binding"/>
    <property type="evidence" value="ECO:0007669"/>
    <property type="project" value="UniProtKB-KW"/>
</dbReference>
<evidence type="ECO:0000256" key="9">
    <source>
        <dbReference type="ARBA" id="ARBA00023136"/>
    </source>
</evidence>
<feature type="domain" description="4Fe-4S ferredoxin-type" evidence="12">
    <location>
        <begin position="206"/>
        <end position="237"/>
    </location>
</feature>
<comment type="caution">
    <text evidence="10">Lacks conserved residue(s) required for the propagation of feature annotation.</text>
</comment>
<feature type="binding site" evidence="10">
    <location>
        <position position="54"/>
    </location>
    <ligand>
        <name>[4Fe-4S] cluster</name>
        <dbReference type="ChEBI" id="CHEBI:49883"/>
        <label>1</label>
    </ligand>
</feature>
<dbReference type="PROSITE" id="PS00198">
    <property type="entry name" value="4FE4S_FER_1"/>
    <property type="match status" value="1"/>
</dbReference>
<name>A0A1T4PJP3_9FIRM</name>
<feature type="binding site" evidence="10">
    <location>
        <position position="176"/>
    </location>
    <ligand>
        <name>[4Fe-4S] cluster</name>
        <dbReference type="ChEBI" id="CHEBI:49883"/>
        <label>3</label>
    </ligand>
</feature>
<feature type="domain" description="4Fe-4S ferredoxin-type" evidence="12">
    <location>
        <begin position="164"/>
        <end position="193"/>
    </location>
</feature>
<keyword evidence="4 10" id="KW-0677">Repeat</keyword>
<dbReference type="PROSITE" id="PS51656">
    <property type="entry name" value="4FE4S"/>
    <property type="match status" value="1"/>
</dbReference>
<dbReference type="Proteomes" id="UP000189857">
    <property type="component" value="Unassembled WGS sequence"/>
</dbReference>
<evidence type="ECO:0000256" key="11">
    <source>
        <dbReference type="SAM" id="Phobius"/>
    </source>
</evidence>
<keyword evidence="10" id="KW-1003">Cell membrane</keyword>
<feature type="binding site" evidence="10">
    <location>
        <position position="76"/>
    </location>
    <ligand>
        <name>[4Fe-4S] cluster</name>
        <dbReference type="ChEBI" id="CHEBI:49883"/>
        <label>1</label>
    </ligand>
</feature>
<proteinExistence type="inferred from homology"/>
<feature type="binding site" evidence="10">
    <location>
        <position position="59"/>
    </location>
    <ligand>
        <name>[4Fe-4S] cluster</name>
        <dbReference type="ChEBI" id="CHEBI:49883"/>
        <label>1</label>
    </ligand>
</feature>
<gene>
    <name evidence="10" type="primary">rnfB</name>
    <name evidence="14" type="ORF">SAMN02745110_02018</name>
</gene>
<dbReference type="InterPro" id="IPR050395">
    <property type="entry name" value="4Fe4S_Ferredoxin_RnfB"/>
</dbReference>
<dbReference type="NCBIfam" id="TIGR01944">
    <property type="entry name" value="rnfB"/>
    <property type="match status" value="1"/>
</dbReference>
<comment type="function">
    <text evidence="10">Part of a membrane-bound complex that couples electron transfer with translocation of ions across the membrane.</text>
</comment>
<evidence type="ECO:0000256" key="3">
    <source>
        <dbReference type="ARBA" id="ARBA00022723"/>
    </source>
</evidence>
<feature type="binding site" evidence="10">
    <location>
        <position position="144"/>
    </location>
    <ligand>
        <name>[4Fe-4S] cluster</name>
        <dbReference type="ChEBI" id="CHEBI:49883"/>
        <label>2</label>
    </ligand>
</feature>
<keyword evidence="15" id="KW-1185">Reference proteome</keyword>
<dbReference type="HAMAP" id="MF_00463">
    <property type="entry name" value="RsxB_RnfB"/>
    <property type="match status" value="1"/>
</dbReference>
<dbReference type="Gene3D" id="1.10.15.40">
    <property type="entry name" value="Electron transport complex subunit B, putative Fe-S cluster"/>
    <property type="match status" value="1"/>
</dbReference>
<feature type="domain" description="4Fe-4S ferredoxin-type" evidence="12">
    <location>
        <begin position="238"/>
        <end position="263"/>
    </location>
</feature>
<dbReference type="PANTHER" id="PTHR43560:SF1">
    <property type="entry name" value="ION-TRANSLOCATING OXIDOREDUCTASE COMPLEX SUBUNIT B"/>
    <property type="match status" value="1"/>
</dbReference>
<dbReference type="CDD" id="cd10549">
    <property type="entry name" value="MtMvhB_like"/>
    <property type="match status" value="1"/>
</dbReference>
<comment type="subcellular location">
    <subcellularLocation>
        <location evidence="10">Cell membrane</location>
    </subcellularLocation>
</comment>
<evidence type="ECO:0000256" key="2">
    <source>
        <dbReference type="ARBA" id="ARBA00022485"/>
    </source>
</evidence>
<evidence type="ECO:0000256" key="7">
    <source>
        <dbReference type="ARBA" id="ARBA00023004"/>
    </source>
</evidence>
<dbReference type="PROSITE" id="PS51379">
    <property type="entry name" value="4FE4S_FER_2"/>
    <property type="match status" value="3"/>
</dbReference>
<feature type="binding site" evidence="10">
    <location>
        <position position="154"/>
    </location>
    <ligand>
        <name>[4Fe-4S] cluster</name>
        <dbReference type="ChEBI" id="CHEBI:49883"/>
        <label>3</label>
    </ligand>
</feature>
<keyword evidence="6 10" id="KW-0249">Electron transport</keyword>
<dbReference type="InterPro" id="IPR010207">
    <property type="entry name" value="Elect_transpt_cplx_RnfB/RsxB"/>
</dbReference>
<evidence type="ECO:0000256" key="5">
    <source>
        <dbReference type="ARBA" id="ARBA00022967"/>
    </source>
</evidence>
<evidence type="ECO:0000259" key="12">
    <source>
        <dbReference type="PROSITE" id="PS51379"/>
    </source>
</evidence>
<dbReference type="RefSeq" id="WP_078787825.1">
    <property type="nucleotide sequence ID" value="NZ_CACZYW010000010.1"/>
</dbReference>
<dbReference type="InterPro" id="IPR017896">
    <property type="entry name" value="4Fe4S_Fe-S-bd"/>
</dbReference>
<keyword evidence="1 10" id="KW-0813">Transport</keyword>
<dbReference type="InterPro" id="IPR007202">
    <property type="entry name" value="4Fe-4S_dom"/>
</dbReference>
<feature type="binding site" evidence="10">
    <location>
        <position position="179"/>
    </location>
    <ligand>
        <name>[4Fe-4S] cluster</name>
        <dbReference type="ChEBI" id="CHEBI:49883"/>
        <label>3</label>
    </ligand>
</feature>
<dbReference type="GO" id="GO:0022900">
    <property type="term" value="P:electron transport chain"/>
    <property type="evidence" value="ECO:0007669"/>
    <property type="project" value="UniProtKB-UniRule"/>
</dbReference>
<evidence type="ECO:0000256" key="8">
    <source>
        <dbReference type="ARBA" id="ARBA00023014"/>
    </source>
</evidence>
<feature type="binding site" evidence="10">
    <location>
        <position position="140"/>
    </location>
    <ligand>
        <name>[4Fe-4S] cluster</name>
        <dbReference type="ChEBI" id="CHEBI:49883"/>
        <label>2</label>
    </ligand>
</feature>
<dbReference type="Gene3D" id="3.30.70.20">
    <property type="match status" value="2"/>
</dbReference>